<keyword evidence="1" id="KW-1133">Transmembrane helix</keyword>
<gene>
    <name evidence="2" type="ORF">M5G25_25355</name>
</gene>
<dbReference type="Proteomes" id="UP001217610">
    <property type="component" value="Unassembled WGS sequence"/>
</dbReference>
<evidence type="ECO:0000256" key="1">
    <source>
        <dbReference type="SAM" id="Phobius"/>
    </source>
</evidence>
<dbReference type="EMBL" id="JAMDGR010000021">
    <property type="protein sequence ID" value="MDD1151614.1"/>
    <property type="molecule type" value="Genomic_DNA"/>
</dbReference>
<keyword evidence="1" id="KW-0472">Membrane</keyword>
<feature type="transmembrane region" description="Helical" evidence="1">
    <location>
        <begin position="66"/>
        <end position="87"/>
    </location>
</feature>
<sequence>MAMTSFFFAALFSAVVSFFLPGKTTGRVRNWGRVSWFWGLTIVPLPALGLGGGGCTGPNCPTLMETLIHLVLMFVGLNVLGALWMIAQKIRSIWRRWLDPQAPVSTQQTDSQEPPSS</sequence>
<keyword evidence="1" id="KW-0812">Transmembrane</keyword>
<evidence type="ECO:0000313" key="3">
    <source>
        <dbReference type="Proteomes" id="UP001217610"/>
    </source>
</evidence>
<protein>
    <submittedName>
        <fullName evidence="2">Uncharacterized protein</fullName>
    </submittedName>
</protein>
<feature type="transmembrane region" description="Helical" evidence="1">
    <location>
        <begin position="6"/>
        <end position="22"/>
    </location>
</feature>
<comment type="caution">
    <text evidence="2">The sequence shown here is derived from an EMBL/GenBank/DDBJ whole genome shotgun (WGS) entry which is preliminary data.</text>
</comment>
<name>A0ABT5QCG1_9PSED</name>
<reference evidence="2 3" key="1">
    <citation type="submission" date="2022-05" db="EMBL/GenBank/DDBJ databases">
        <title>Novel Pseudomonas spp. Isolated from a Rainbow Trout Aquaculture Facility.</title>
        <authorList>
            <person name="Testerman T."/>
            <person name="Graf J."/>
        </authorList>
    </citation>
    <scope>NUCLEOTIDE SEQUENCE [LARGE SCALE GENOMIC DNA]</scope>
    <source>
        <strain evidence="2 3">ID357</strain>
    </source>
</reference>
<feature type="transmembrane region" description="Helical" evidence="1">
    <location>
        <begin position="34"/>
        <end position="54"/>
    </location>
</feature>
<evidence type="ECO:0000313" key="2">
    <source>
        <dbReference type="EMBL" id="MDD1151614.1"/>
    </source>
</evidence>
<proteinExistence type="predicted"/>
<dbReference type="RefSeq" id="WP_273924106.1">
    <property type="nucleotide sequence ID" value="NZ_JAMDGR010000021.1"/>
</dbReference>
<organism evidence="2 3">
    <name type="scientific">Pseudomonas idahonensis</name>
    <dbReference type="NCBI Taxonomy" id="2942628"/>
    <lineage>
        <taxon>Bacteria</taxon>
        <taxon>Pseudomonadati</taxon>
        <taxon>Pseudomonadota</taxon>
        <taxon>Gammaproteobacteria</taxon>
        <taxon>Pseudomonadales</taxon>
        <taxon>Pseudomonadaceae</taxon>
        <taxon>Pseudomonas</taxon>
    </lineage>
</organism>
<keyword evidence="3" id="KW-1185">Reference proteome</keyword>
<accession>A0ABT5QCG1</accession>